<dbReference type="PANTHER" id="PTHR41260:SF1">
    <property type="entry name" value="PROTEIN ECSC"/>
    <property type="match status" value="1"/>
</dbReference>
<comment type="caution">
    <text evidence="1">The sequence shown here is derived from an EMBL/GenBank/DDBJ whole genome shotgun (WGS) entry which is preliminary data.</text>
</comment>
<dbReference type="Proteomes" id="UP000790580">
    <property type="component" value="Unassembled WGS sequence"/>
</dbReference>
<dbReference type="RefSeq" id="WP_216943322.1">
    <property type="nucleotide sequence ID" value="NZ_JAHQCR010000030.1"/>
</dbReference>
<dbReference type="PANTHER" id="PTHR41260">
    <property type="entry name" value="PROTEIN ECSC"/>
    <property type="match status" value="1"/>
</dbReference>
<dbReference type="InterPro" id="IPR024787">
    <property type="entry name" value="EcsC"/>
</dbReference>
<accession>A0ABS6JTX2</accession>
<evidence type="ECO:0000313" key="1">
    <source>
        <dbReference type="EMBL" id="MBU9721124.1"/>
    </source>
</evidence>
<protein>
    <submittedName>
        <fullName evidence="1">EcsC family protein</fullName>
    </submittedName>
</protein>
<proteinExistence type="predicted"/>
<dbReference type="EMBL" id="JAHQCR010000030">
    <property type="protein sequence ID" value="MBU9721124.1"/>
    <property type="molecule type" value="Genomic_DNA"/>
</dbReference>
<keyword evidence="2" id="KW-1185">Reference proteome</keyword>
<dbReference type="Pfam" id="PF12787">
    <property type="entry name" value="EcsC"/>
    <property type="match status" value="1"/>
</dbReference>
<gene>
    <name evidence="1" type="ORF">KS407_06650</name>
</gene>
<organism evidence="1 2">
    <name type="scientific">Evansella alkalicola</name>
    <dbReference type="NCBI Taxonomy" id="745819"/>
    <lineage>
        <taxon>Bacteria</taxon>
        <taxon>Bacillati</taxon>
        <taxon>Bacillota</taxon>
        <taxon>Bacilli</taxon>
        <taxon>Bacillales</taxon>
        <taxon>Bacillaceae</taxon>
        <taxon>Evansella</taxon>
    </lineage>
</organism>
<sequence>MNYNNENIYRIDTIWEGSLTMSLSHRDMQVWNEIEMWESRHFSEKGTDFSLTYQKWVNSRLKKIQGTTAKNLLTKLDNILFHLQAFVQQGRFDQQAKDNIFSQARIFRSDIYSTEDMQKLTIDQLRFIAKKELAKQRLTALAQGGLTGVGGLAFTLSDLPFMLTINLRTVQLMSMIYGYDLRRPYEMMMVLKVFHAISLPKALQENAWNQLINEIRSNEEEEWLFYEGDEEVTSKAWMQRPLNHIFKLIMLNFLRKKLIQGIPIISIATGAGLNYQFARHIAESSHMFYQKRFLMEKHPSELLMVNK</sequence>
<evidence type="ECO:0000313" key="2">
    <source>
        <dbReference type="Proteomes" id="UP000790580"/>
    </source>
</evidence>
<reference evidence="1 2" key="1">
    <citation type="submission" date="2021-06" db="EMBL/GenBank/DDBJ databases">
        <title>Bacillus sp. RD4P76, an endophyte from a halophyte.</title>
        <authorList>
            <person name="Sun J.-Q."/>
        </authorList>
    </citation>
    <scope>NUCLEOTIDE SEQUENCE [LARGE SCALE GENOMIC DNA]</scope>
    <source>
        <strain evidence="1 2">JCM 17098</strain>
    </source>
</reference>
<name>A0ABS6JTX2_9BACI</name>